<evidence type="ECO:0000256" key="10">
    <source>
        <dbReference type="PIRSR" id="PIRSR000106-3"/>
    </source>
</evidence>
<dbReference type="FunFam" id="3.40.50.10380:FF:000001">
    <property type="entry name" value="NAD-dependent malic enzyme"/>
    <property type="match status" value="1"/>
</dbReference>
<comment type="catalytic activity">
    <reaction evidence="6">
        <text>oxaloacetate + H(+) = pyruvate + CO2</text>
        <dbReference type="Rhea" id="RHEA:15641"/>
        <dbReference type="ChEBI" id="CHEBI:15361"/>
        <dbReference type="ChEBI" id="CHEBI:15378"/>
        <dbReference type="ChEBI" id="CHEBI:16452"/>
        <dbReference type="ChEBI" id="CHEBI:16526"/>
        <dbReference type="EC" id="1.1.1.38"/>
    </reaction>
</comment>
<reference evidence="14" key="1">
    <citation type="submission" date="2023-03" db="EMBL/GenBank/DDBJ databases">
        <title>Complete genome of Cladonia borealis.</title>
        <authorList>
            <person name="Park H."/>
        </authorList>
    </citation>
    <scope>NUCLEOTIDE SEQUENCE</scope>
    <source>
        <strain evidence="14">ANT050790</strain>
    </source>
</reference>
<dbReference type="GO" id="GO:0046872">
    <property type="term" value="F:metal ion binding"/>
    <property type="evidence" value="ECO:0007669"/>
    <property type="project" value="UniProtKB-KW"/>
</dbReference>
<comment type="caution">
    <text evidence="14">The sequence shown here is derived from an EMBL/GenBank/DDBJ whole genome shotgun (WGS) entry which is preliminary data.</text>
</comment>
<dbReference type="Pfam" id="PF00390">
    <property type="entry name" value="malic"/>
    <property type="match status" value="1"/>
</dbReference>
<evidence type="ECO:0000256" key="5">
    <source>
        <dbReference type="ARBA" id="ARBA00023027"/>
    </source>
</evidence>
<evidence type="ECO:0000256" key="7">
    <source>
        <dbReference type="ARBA" id="ARBA00052591"/>
    </source>
</evidence>
<dbReference type="EMBL" id="JAFEKC020000019">
    <property type="protein sequence ID" value="KAK0509303.1"/>
    <property type="molecule type" value="Genomic_DNA"/>
</dbReference>
<evidence type="ECO:0000256" key="2">
    <source>
        <dbReference type="ARBA" id="ARBA00008785"/>
    </source>
</evidence>
<evidence type="ECO:0000259" key="13">
    <source>
        <dbReference type="SMART" id="SM01274"/>
    </source>
</evidence>
<evidence type="ECO:0000256" key="3">
    <source>
        <dbReference type="ARBA" id="ARBA00022723"/>
    </source>
</evidence>
<feature type="binding site" evidence="10">
    <location>
        <position position="266"/>
    </location>
    <ligand>
        <name>a divalent metal cation</name>
        <dbReference type="ChEBI" id="CHEBI:60240"/>
    </ligand>
</feature>
<dbReference type="InterPro" id="IPR001891">
    <property type="entry name" value="Malic_OxRdtase"/>
</dbReference>
<dbReference type="GO" id="GO:0051287">
    <property type="term" value="F:NAD binding"/>
    <property type="evidence" value="ECO:0007669"/>
    <property type="project" value="InterPro"/>
</dbReference>
<dbReference type="SUPFAM" id="SSF51735">
    <property type="entry name" value="NAD(P)-binding Rossmann-fold domains"/>
    <property type="match status" value="1"/>
</dbReference>
<dbReference type="InterPro" id="IPR046346">
    <property type="entry name" value="Aminoacid_DH-like_N_sf"/>
</dbReference>
<evidence type="ECO:0000256" key="1">
    <source>
        <dbReference type="ARBA" id="ARBA00001936"/>
    </source>
</evidence>
<dbReference type="InterPro" id="IPR036291">
    <property type="entry name" value="NAD(P)-bd_dom_sf"/>
</dbReference>
<protein>
    <recommendedName>
        <fullName evidence="11">Malic enzyme</fullName>
    </recommendedName>
</protein>
<dbReference type="SMART" id="SM00919">
    <property type="entry name" value="Malic_M"/>
    <property type="match status" value="1"/>
</dbReference>
<dbReference type="SUPFAM" id="SSF53223">
    <property type="entry name" value="Aminoacid dehydrogenase-like, N-terminal domain"/>
    <property type="match status" value="1"/>
</dbReference>
<feature type="domain" description="Malic enzyme NAD-binding" evidence="12">
    <location>
        <begin position="290"/>
        <end position="548"/>
    </location>
</feature>
<dbReference type="PROSITE" id="PS00331">
    <property type="entry name" value="MALIC_ENZYMES"/>
    <property type="match status" value="1"/>
</dbReference>
<dbReference type="InterPro" id="IPR012302">
    <property type="entry name" value="Malic_NAD-bd"/>
</dbReference>
<comment type="similarity">
    <text evidence="2 11">Belongs to the malic enzymes family.</text>
</comment>
<dbReference type="PIRSF" id="PIRSF000106">
    <property type="entry name" value="ME"/>
    <property type="match status" value="1"/>
</dbReference>
<evidence type="ECO:0000256" key="11">
    <source>
        <dbReference type="RuleBase" id="RU003426"/>
    </source>
</evidence>
<comment type="cofactor">
    <cofactor evidence="1">
        <name>Mn(2+)</name>
        <dbReference type="ChEBI" id="CHEBI:29035"/>
    </cofactor>
</comment>
<dbReference type="GO" id="GO:0006108">
    <property type="term" value="P:malate metabolic process"/>
    <property type="evidence" value="ECO:0007669"/>
    <property type="project" value="TreeGrafter"/>
</dbReference>
<dbReference type="GO" id="GO:0005739">
    <property type="term" value="C:mitochondrion"/>
    <property type="evidence" value="ECO:0007669"/>
    <property type="project" value="TreeGrafter"/>
</dbReference>
<gene>
    <name evidence="14" type="ORF">JMJ35_008674</name>
</gene>
<dbReference type="GO" id="GO:0004471">
    <property type="term" value="F:malate dehydrogenase (decarboxylating) (NAD+) activity"/>
    <property type="evidence" value="ECO:0007669"/>
    <property type="project" value="TreeGrafter"/>
</dbReference>
<comment type="catalytic activity">
    <reaction evidence="7">
        <text>(S)-malate + NAD(+) = pyruvate + CO2 + NADH</text>
        <dbReference type="Rhea" id="RHEA:12653"/>
        <dbReference type="ChEBI" id="CHEBI:15361"/>
        <dbReference type="ChEBI" id="CHEBI:15589"/>
        <dbReference type="ChEBI" id="CHEBI:16526"/>
        <dbReference type="ChEBI" id="CHEBI:57540"/>
        <dbReference type="ChEBI" id="CHEBI:57945"/>
        <dbReference type="EC" id="1.1.1.38"/>
    </reaction>
</comment>
<sequence>MSSQSHPKDTKHPRFGHLALSTSGLESCALTGTSLLRSPYHNKGSAFPSNERKDFKLYGLLPPNVQTLDEQVERAYEQYSKRGDALAKNTFMTSMKEQNEVLYYKLIQEHLKEMFSIIYTPTEGEAIQKFSQLFRRPEGCFLNIEDRARVKDNLAQWGGPEDIDYIVVTDGEEILGIGDQGVKGVGGILISVAKLVLTTLCAGIHPSRTLPVVLDCGTDNDQLLKDELYLGLRKPRTRGKEYDEFVDTFVKSVKKLYPRAYLHFEDFGLTNARRILDNYRPEIACFNDDVQGTGCITLAAIMSGLHVGKLKLSDMRLVIFGSGTAGIGIADQVRDAIAAESGKSKEDAARQIWCVDKPGLLLKSMGDSLTIGQGPYARDEKAWHGKDHKDLLSVIKEVKPHVLIGTSTKPKAFTEEVVKEMSKHVERPIVLPLSNPTRLHEAVPKDIYEWSEGRALVATGSPFPPVEYKGKKYEIAECNNSTAFPGIGLGSVLSRSKLLSDKMLVAAVKAIAAQSPALKDPDKGLVPDIIDVREISVHVATAVIQQAVEEGLATEKEIPEKDDDLEEWIRDQMWEPRYRPLIRVEKAEASKHGRGELGSGGVAKQAK</sequence>
<keyword evidence="4 11" id="KW-0560">Oxidoreductase</keyword>
<dbReference type="InterPro" id="IPR015884">
    <property type="entry name" value="Malic_enzyme_CS"/>
</dbReference>
<dbReference type="NCBIfam" id="NF010052">
    <property type="entry name" value="PRK13529.1"/>
    <property type="match status" value="1"/>
</dbReference>
<feature type="binding site" evidence="10">
    <location>
        <position position="265"/>
    </location>
    <ligand>
        <name>a divalent metal cation</name>
        <dbReference type="ChEBI" id="CHEBI:60240"/>
    </ligand>
</feature>
<dbReference type="InterPro" id="IPR037062">
    <property type="entry name" value="Malic_N_dom_sf"/>
</dbReference>
<evidence type="ECO:0000256" key="4">
    <source>
        <dbReference type="ARBA" id="ARBA00023002"/>
    </source>
</evidence>
<organism evidence="14 15">
    <name type="scientific">Cladonia borealis</name>
    <dbReference type="NCBI Taxonomy" id="184061"/>
    <lineage>
        <taxon>Eukaryota</taxon>
        <taxon>Fungi</taxon>
        <taxon>Dikarya</taxon>
        <taxon>Ascomycota</taxon>
        <taxon>Pezizomycotina</taxon>
        <taxon>Lecanoromycetes</taxon>
        <taxon>OSLEUM clade</taxon>
        <taxon>Lecanoromycetidae</taxon>
        <taxon>Lecanorales</taxon>
        <taxon>Lecanorineae</taxon>
        <taxon>Cladoniaceae</taxon>
        <taxon>Cladonia</taxon>
    </lineage>
</organism>
<dbReference type="Pfam" id="PF03949">
    <property type="entry name" value="Malic_M"/>
    <property type="match status" value="1"/>
</dbReference>
<evidence type="ECO:0000256" key="6">
    <source>
        <dbReference type="ARBA" id="ARBA00050168"/>
    </source>
</evidence>
<evidence type="ECO:0000313" key="15">
    <source>
        <dbReference type="Proteomes" id="UP001166286"/>
    </source>
</evidence>
<dbReference type="InterPro" id="IPR012301">
    <property type="entry name" value="Malic_N_dom"/>
</dbReference>
<keyword evidence="3 10" id="KW-0479">Metal-binding</keyword>
<dbReference type="PANTHER" id="PTHR23406:SF34">
    <property type="entry name" value="NAD-DEPENDENT MALIC ENZYME, MITOCHONDRIAL"/>
    <property type="match status" value="1"/>
</dbReference>
<feature type="binding site" evidence="9">
    <location>
        <position position="479"/>
    </location>
    <ligand>
        <name>(S)-malate</name>
        <dbReference type="ChEBI" id="CHEBI:15589"/>
    </ligand>
</feature>
<feature type="active site" description="Proton donor" evidence="8">
    <location>
        <position position="119"/>
    </location>
</feature>
<feature type="binding site" evidence="10">
    <location>
        <position position="289"/>
    </location>
    <ligand>
        <name>a divalent metal cation</name>
        <dbReference type="ChEBI" id="CHEBI:60240"/>
    </ligand>
</feature>
<dbReference type="PANTHER" id="PTHR23406">
    <property type="entry name" value="MALIC ENZYME-RELATED"/>
    <property type="match status" value="1"/>
</dbReference>
<feature type="binding site" evidence="9">
    <location>
        <position position="435"/>
    </location>
    <ligand>
        <name>(S)-malate</name>
        <dbReference type="ChEBI" id="CHEBI:15589"/>
    </ligand>
</feature>
<keyword evidence="5" id="KW-0520">NAD</keyword>
<dbReference type="SMART" id="SM01274">
    <property type="entry name" value="malic"/>
    <property type="match status" value="1"/>
</dbReference>
<evidence type="ECO:0000256" key="8">
    <source>
        <dbReference type="PIRSR" id="PIRSR000106-1"/>
    </source>
</evidence>
<evidence type="ECO:0000256" key="9">
    <source>
        <dbReference type="PIRSR" id="PIRSR000106-2"/>
    </source>
</evidence>
<feature type="domain" description="Malic enzyme N-terminal" evidence="13">
    <location>
        <begin position="96"/>
        <end position="280"/>
    </location>
</feature>
<name>A0AA39QX15_9LECA</name>
<dbReference type="GO" id="GO:0005829">
    <property type="term" value="C:cytosol"/>
    <property type="evidence" value="ECO:0007669"/>
    <property type="project" value="TreeGrafter"/>
</dbReference>
<dbReference type="AlphaFoldDB" id="A0AA39QX15"/>
<dbReference type="CDD" id="cd05312">
    <property type="entry name" value="NAD_bind_1_malic_enz"/>
    <property type="match status" value="1"/>
</dbReference>
<accession>A0AA39QX15</accession>
<dbReference type="FunFam" id="3.40.50.720:FF:000055">
    <property type="entry name" value="NAD-dependent malic enzyme"/>
    <property type="match status" value="1"/>
</dbReference>
<keyword evidence="15" id="KW-1185">Reference proteome</keyword>
<feature type="active site" description="Proton acceptor" evidence="8">
    <location>
        <position position="194"/>
    </location>
</feature>
<evidence type="ECO:0000259" key="12">
    <source>
        <dbReference type="SMART" id="SM00919"/>
    </source>
</evidence>
<evidence type="ECO:0000313" key="14">
    <source>
        <dbReference type="EMBL" id="KAK0509303.1"/>
    </source>
</evidence>
<dbReference type="Proteomes" id="UP001166286">
    <property type="component" value="Unassembled WGS sequence"/>
</dbReference>
<proteinExistence type="inferred from homology"/>
<comment type="cofactor">
    <cofactor evidence="10">
        <name>Mg(2+)</name>
        <dbReference type="ChEBI" id="CHEBI:18420"/>
    </cofactor>
    <cofactor evidence="10">
        <name>Mn(2+)</name>
        <dbReference type="ChEBI" id="CHEBI:29035"/>
    </cofactor>
    <text evidence="10">Divalent metal cations. Prefers magnesium or manganese.</text>
</comment>
<dbReference type="Gene3D" id="3.40.50.10380">
    <property type="entry name" value="Malic enzyme, N-terminal domain"/>
    <property type="match status" value="1"/>
</dbReference>
<dbReference type="PRINTS" id="PR00072">
    <property type="entry name" value="MALOXRDTASE"/>
</dbReference>
<dbReference type="Gene3D" id="3.40.50.720">
    <property type="entry name" value="NAD(P)-binding Rossmann-like Domain"/>
    <property type="match status" value="1"/>
</dbReference>